<feature type="region of interest" description="Disordered" evidence="5">
    <location>
        <begin position="408"/>
        <end position="462"/>
    </location>
</feature>
<dbReference type="PANTHER" id="PTHR31162:SF3">
    <property type="entry name" value="TRANSPORTER_MALIC ACID TRANSPORT PROTEIN, PUTATIVE-RELATED"/>
    <property type="match status" value="1"/>
</dbReference>
<dbReference type="Proteomes" id="UP000799767">
    <property type="component" value="Unassembled WGS sequence"/>
</dbReference>
<accession>A0A6A6Q671</accession>
<reference evidence="7" key="1">
    <citation type="journal article" date="2020" name="Stud. Mycol.">
        <title>101 Dothideomycetes genomes: a test case for predicting lifestyles and emergence of pathogens.</title>
        <authorList>
            <person name="Haridas S."/>
            <person name="Albert R."/>
            <person name="Binder M."/>
            <person name="Bloem J."/>
            <person name="Labutti K."/>
            <person name="Salamov A."/>
            <person name="Andreopoulos B."/>
            <person name="Baker S."/>
            <person name="Barry K."/>
            <person name="Bills G."/>
            <person name="Bluhm B."/>
            <person name="Cannon C."/>
            <person name="Castanera R."/>
            <person name="Culley D."/>
            <person name="Daum C."/>
            <person name="Ezra D."/>
            <person name="Gonzalez J."/>
            <person name="Henrissat B."/>
            <person name="Kuo A."/>
            <person name="Liang C."/>
            <person name="Lipzen A."/>
            <person name="Lutzoni F."/>
            <person name="Magnuson J."/>
            <person name="Mondo S."/>
            <person name="Nolan M."/>
            <person name="Ohm R."/>
            <person name="Pangilinan J."/>
            <person name="Park H.-J."/>
            <person name="Ramirez L."/>
            <person name="Alfaro M."/>
            <person name="Sun H."/>
            <person name="Tritt A."/>
            <person name="Yoshinaga Y."/>
            <person name="Zwiers L.-H."/>
            <person name="Turgeon B."/>
            <person name="Goodwin S."/>
            <person name="Spatafora J."/>
            <person name="Crous P."/>
            <person name="Grigoriev I."/>
        </authorList>
    </citation>
    <scope>NUCLEOTIDE SEQUENCE</scope>
    <source>
        <strain evidence="7">CBS 113389</strain>
    </source>
</reference>
<dbReference type="InterPro" id="IPR004695">
    <property type="entry name" value="SLAC1/Mae1/Ssu1/TehA"/>
</dbReference>
<sequence length="462" mass="51988">MNLGFKQRVRHFTWTWFTMTMATGGVANVLYQTPYRFPGLYTLGVIVFLFNIFLFLFNITMICLRFHFYPSLFIASITHPTEVLFVPACIISTGTILLNITQYGTTPGKAGTWLVDTMFVVFWVYCAFAVILSSSIYLTIWSTQTFTIDQMTPVWIFPAYPLLIVGPFAGQLALHMLHPRAVDIIIGGWIFQGIGFMVSLMIYASYIYRLMTSKLPRETLRPGMFVSVGPSGFTIAGVVSMGHLLPDVVPADYMGNGYLFAQVSKICSLWVGLWLWGLALWFFIVSVGAHYSCVRDRKMTFAMTWYSYIFPNTALITATYAIAEALDSAPIRIFGCVLTVLLVIAWIAIFITMIRAVIVKDILWPQKQEDRDEGGWTSTEVRHMLSAARTPHPTSSTPYHDPMQRIAFGEDMSRKDSPSESEVDRKASDGGTHSEGSPVDLPDQSSDRFMRSRNLKPNDSVV</sequence>
<feature type="transmembrane region" description="Helical" evidence="6">
    <location>
        <begin position="273"/>
        <end position="293"/>
    </location>
</feature>
<evidence type="ECO:0000256" key="3">
    <source>
        <dbReference type="ARBA" id="ARBA00022989"/>
    </source>
</evidence>
<dbReference type="GeneID" id="54476103"/>
<dbReference type="GO" id="GO:0015140">
    <property type="term" value="F:malate transmembrane transporter activity"/>
    <property type="evidence" value="ECO:0007669"/>
    <property type="project" value="InterPro"/>
</dbReference>
<dbReference type="InterPro" id="IPR030185">
    <property type="entry name" value="Mae1"/>
</dbReference>
<feature type="transmembrane region" description="Helical" evidence="6">
    <location>
        <begin position="189"/>
        <end position="211"/>
    </location>
</feature>
<feature type="transmembrane region" description="Helical" evidence="6">
    <location>
        <begin position="43"/>
        <end position="63"/>
    </location>
</feature>
<feature type="transmembrane region" description="Helical" evidence="6">
    <location>
        <begin position="120"/>
        <end position="142"/>
    </location>
</feature>
<comment type="subcellular location">
    <subcellularLocation>
        <location evidence="1">Membrane</location>
        <topology evidence="1">Multi-pass membrane protein</topology>
    </subcellularLocation>
</comment>
<feature type="transmembrane region" description="Helical" evidence="6">
    <location>
        <begin position="83"/>
        <end position="100"/>
    </location>
</feature>
<keyword evidence="3 6" id="KW-1133">Transmembrane helix</keyword>
<dbReference type="InterPro" id="IPR038665">
    <property type="entry name" value="Voltage-dep_anion_channel_sf"/>
</dbReference>
<feature type="transmembrane region" description="Helical" evidence="6">
    <location>
        <begin position="223"/>
        <end position="245"/>
    </location>
</feature>
<gene>
    <name evidence="7" type="ORF">BDY17DRAFT_307155</name>
</gene>
<dbReference type="EMBL" id="MU001631">
    <property type="protein sequence ID" value="KAF2487815.1"/>
    <property type="molecule type" value="Genomic_DNA"/>
</dbReference>
<dbReference type="AlphaFoldDB" id="A0A6A6Q671"/>
<dbReference type="PANTHER" id="PTHR31162">
    <property type="entry name" value="MALIC ACID TRANSPORT PROTEIN-RELATED"/>
    <property type="match status" value="1"/>
</dbReference>
<evidence type="ECO:0000256" key="1">
    <source>
        <dbReference type="ARBA" id="ARBA00004141"/>
    </source>
</evidence>
<evidence type="ECO:0000256" key="6">
    <source>
        <dbReference type="SAM" id="Phobius"/>
    </source>
</evidence>
<proteinExistence type="predicted"/>
<dbReference type="Pfam" id="PF03595">
    <property type="entry name" value="SLAC1"/>
    <property type="match status" value="1"/>
</dbReference>
<dbReference type="OrthoDB" id="2901184at2759"/>
<keyword evidence="8" id="KW-1185">Reference proteome</keyword>
<dbReference type="CDD" id="cd09317">
    <property type="entry name" value="TDT_Mae1_like"/>
    <property type="match status" value="1"/>
</dbReference>
<dbReference type="RefSeq" id="XP_033594384.1">
    <property type="nucleotide sequence ID" value="XM_033735101.1"/>
</dbReference>
<evidence type="ECO:0000256" key="2">
    <source>
        <dbReference type="ARBA" id="ARBA00022692"/>
    </source>
</evidence>
<evidence type="ECO:0000256" key="5">
    <source>
        <dbReference type="SAM" id="MobiDB-lite"/>
    </source>
</evidence>
<feature type="transmembrane region" description="Helical" evidence="6">
    <location>
        <begin position="305"/>
        <end position="323"/>
    </location>
</feature>
<organism evidence="7 8">
    <name type="scientific">Neohortaea acidophila</name>
    <dbReference type="NCBI Taxonomy" id="245834"/>
    <lineage>
        <taxon>Eukaryota</taxon>
        <taxon>Fungi</taxon>
        <taxon>Dikarya</taxon>
        <taxon>Ascomycota</taxon>
        <taxon>Pezizomycotina</taxon>
        <taxon>Dothideomycetes</taxon>
        <taxon>Dothideomycetidae</taxon>
        <taxon>Mycosphaerellales</taxon>
        <taxon>Teratosphaeriaceae</taxon>
        <taxon>Neohortaea</taxon>
    </lineage>
</organism>
<feature type="compositionally biased region" description="Basic and acidic residues" evidence="5">
    <location>
        <begin position="411"/>
        <end position="428"/>
    </location>
</feature>
<evidence type="ECO:0000313" key="8">
    <source>
        <dbReference type="Proteomes" id="UP000799767"/>
    </source>
</evidence>
<feature type="transmembrane region" description="Helical" evidence="6">
    <location>
        <begin position="329"/>
        <end position="358"/>
    </location>
</feature>
<evidence type="ECO:0000313" key="7">
    <source>
        <dbReference type="EMBL" id="KAF2487815.1"/>
    </source>
</evidence>
<keyword evidence="2 6" id="KW-0812">Transmembrane</keyword>
<feature type="transmembrane region" description="Helical" evidence="6">
    <location>
        <begin position="154"/>
        <end position="177"/>
    </location>
</feature>
<dbReference type="Gene3D" id="1.50.10.150">
    <property type="entry name" value="Voltage-dependent anion channel"/>
    <property type="match status" value="1"/>
</dbReference>
<evidence type="ECO:0000256" key="4">
    <source>
        <dbReference type="ARBA" id="ARBA00023136"/>
    </source>
</evidence>
<keyword evidence="4 6" id="KW-0472">Membrane</keyword>
<dbReference type="GO" id="GO:0016020">
    <property type="term" value="C:membrane"/>
    <property type="evidence" value="ECO:0007669"/>
    <property type="project" value="UniProtKB-SubCell"/>
</dbReference>
<protein>
    <submittedName>
        <fullName evidence="7">Voltage-dependent anion channel-domain-containing protein</fullName>
    </submittedName>
</protein>
<name>A0A6A6Q671_9PEZI</name>
<feature type="transmembrane region" description="Helical" evidence="6">
    <location>
        <begin position="12"/>
        <end position="31"/>
    </location>
</feature>